<dbReference type="AlphaFoldDB" id="X1J6V4"/>
<keyword evidence="3" id="KW-0328">Glycosyltransferase</keyword>
<dbReference type="EMBL" id="BARU01031951">
    <property type="protein sequence ID" value="GAH65473.1"/>
    <property type="molecule type" value="Genomic_DNA"/>
</dbReference>
<evidence type="ECO:0000256" key="6">
    <source>
        <dbReference type="ARBA" id="ARBA00022975"/>
    </source>
</evidence>
<evidence type="ECO:0000256" key="3">
    <source>
        <dbReference type="ARBA" id="ARBA00022676"/>
    </source>
</evidence>
<evidence type="ECO:0000256" key="2">
    <source>
        <dbReference type="ARBA" id="ARBA00011971"/>
    </source>
</evidence>
<sequence length="164" mass="18248">MRSIENVEEIFEQSGAILKGHFLLASGLHSPVYWEKFRVLQFPHYTQQLCRLIASHFQKQKIQVVAGPTTGGIILAFEVARQLGVRGIFAEKEGAQERAFRRGFNINPGERVLIVDDILTTGNSIRQVMAAVTRGGGIVIGIGVLVDRSEQKMEFGVPLFSCHR</sequence>
<dbReference type="EC" id="2.4.2.10" evidence="2"/>
<evidence type="ECO:0000313" key="8">
    <source>
        <dbReference type="EMBL" id="GAH65473.1"/>
    </source>
</evidence>
<dbReference type="SUPFAM" id="SSF53271">
    <property type="entry name" value="PRTase-like"/>
    <property type="match status" value="1"/>
</dbReference>
<proteinExistence type="inferred from homology"/>
<dbReference type="GO" id="GO:0044205">
    <property type="term" value="P:'de novo' UMP biosynthetic process"/>
    <property type="evidence" value="ECO:0007669"/>
    <property type="project" value="UniProtKB-UniPathway"/>
</dbReference>
<dbReference type="InterPro" id="IPR029057">
    <property type="entry name" value="PRTase-like"/>
</dbReference>
<keyword evidence="5" id="KW-0460">Magnesium</keyword>
<dbReference type="GO" id="GO:0019856">
    <property type="term" value="P:pyrimidine nucleobase biosynthetic process"/>
    <property type="evidence" value="ECO:0007669"/>
    <property type="project" value="InterPro"/>
</dbReference>
<organism evidence="8">
    <name type="scientific">marine sediment metagenome</name>
    <dbReference type="NCBI Taxonomy" id="412755"/>
    <lineage>
        <taxon>unclassified sequences</taxon>
        <taxon>metagenomes</taxon>
        <taxon>ecological metagenomes</taxon>
    </lineage>
</organism>
<protein>
    <recommendedName>
        <fullName evidence="2">orotate phosphoribosyltransferase</fullName>
        <ecNumber evidence="2">2.4.2.10</ecNumber>
    </recommendedName>
</protein>
<comment type="pathway">
    <text evidence="1">Pyrimidine metabolism; UMP biosynthesis via de novo pathway; UMP from orotate: step 1/2.</text>
</comment>
<accession>X1J6V4</accession>
<dbReference type="InterPro" id="IPR023031">
    <property type="entry name" value="OPRT"/>
</dbReference>
<evidence type="ECO:0000256" key="4">
    <source>
        <dbReference type="ARBA" id="ARBA00022679"/>
    </source>
</evidence>
<keyword evidence="4" id="KW-0808">Transferase</keyword>
<keyword evidence="6" id="KW-0665">Pyrimidine biosynthesis</keyword>
<dbReference type="InterPro" id="IPR006273">
    <property type="entry name" value="Orotate_PRibTrfase_bac"/>
</dbReference>
<dbReference type="UniPathway" id="UPA00070">
    <property type="reaction ID" value="UER00119"/>
</dbReference>
<evidence type="ECO:0000259" key="7">
    <source>
        <dbReference type="Pfam" id="PF00156"/>
    </source>
</evidence>
<dbReference type="CDD" id="cd06223">
    <property type="entry name" value="PRTases_typeI"/>
    <property type="match status" value="1"/>
</dbReference>
<feature type="non-terminal residue" evidence="8">
    <location>
        <position position="164"/>
    </location>
</feature>
<reference evidence="8" key="1">
    <citation type="journal article" date="2014" name="Front. Microbiol.">
        <title>High frequency of phylogenetically diverse reductive dehalogenase-homologous genes in deep subseafloor sedimentary metagenomes.</title>
        <authorList>
            <person name="Kawai M."/>
            <person name="Futagami T."/>
            <person name="Toyoda A."/>
            <person name="Takaki Y."/>
            <person name="Nishi S."/>
            <person name="Hori S."/>
            <person name="Arai W."/>
            <person name="Tsubouchi T."/>
            <person name="Morono Y."/>
            <person name="Uchiyama I."/>
            <person name="Ito T."/>
            <person name="Fujiyama A."/>
            <person name="Inagaki F."/>
            <person name="Takami H."/>
        </authorList>
    </citation>
    <scope>NUCLEOTIDE SEQUENCE</scope>
    <source>
        <strain evidence="8">Expedition CK06-06</strain>
    </source>
</reference>
<dbReference type="HAMAP" id="MF_01208">
    <property type="entry name" value="PyrE"/>
    <property type="match status" value="1"/>
</dbReference>
<name>X1J6V4_9ZZZZ</name>
<evidence type="ECO:0000256" key="5">
    <source>
        <dbReference type="ARBA" id="ARBA00022842"/>
    </source>
</evidence>
<dbReference type="PANTHER" id="PTHR19278">
    <property type="entry name" value="OROTATE PHOSPHORIBOSYLTRANSFERASE"/>
    <property type="match status" value="1"/>
</dbReference>
<dbReference type="PANTHER" id="PTHR19278:SF9">
    <property type="entry name" value="URIDINE 5'-MONOPHOSPHATE SYNTHASE"/>
    <property type="match status" value="1"/>
</dbReference>
<dbReference type="InterPro" id="IPR000836">
    <property type="entry name" value="PRTase_dom"/>
</dbReference>
<comment type="caution">
    <text evidence="8">The sequence shown here is derived from an EMBL/GenBank/DDBJ whole genome shotgun (WGS) entry which is preliminary data.</text>
</comment>
<dbReference type="NCBIfam" id="TIGR01367">
    <property type="entry name" value="pyrE_Therm"/>
    <property type="match status" value="1"/>
</dbReference>
<feature type="domain" description="Phosphoribosyltransferase" evidence="7">
    <location>
        <begin position="46"/>
        <end position="153"/>
    </location>
</feature>
<dbReference type="Gene3D" id="3.40.50.2020">
    <property type="match status" value="1"/>
</dbReference>
<dbReference type="Pfam" id="PF00156">
    <property type="entry name" value="Pribosyltran"/>
    <property type="match status" value="1"/>
</dbReference>
<gene>
    <name evidence="8" type="ORF">S03H2_50461</name>
</gene>
<evidence type="ECO:0000256" key="1">
    <source>
        <dbReference type="ARBA" id="ARBA00004889"/>
    </source>
</evidence>
<dbReference type="GO" id="GO:0004588">
    <property type="term" value="F:orotate phosphoribosyltransferase activity"/>
    <property type="evidence" value="ECO:0007669"/>
    <property type="project" value="UniProtKB-EC"/>
</dbReference>